<dbReference type="SUPFAM" id="SSF56645">
    <property type="entry name" value="Acyl-CoA dehydrogenase NM domain-like"/>
    <property type="match status" value="1"/>
</dbReference>
<evidence type="ECO:0000256" key="1">
    <source>
        <dbReference type="ARBA" id="ARBA00023002"/>
    </source>
</evidence>
<keyword evidence="3" id="KW-0378">Hydrolase</keyword>
<dbReference type="Gene3D" id="1.20.140.10">
    <property type="entry name" value="Butyryl-CoA Dehydrogenase, subunit A, domain 3"/>
    <property type="match status" value="1"/>
</dbReference>
<dbReference type="Pfam" id="PF08028">
    <property type="entry name" value="Acyl-CoA_dh_2"/>
    <property type="match status" value="1"/>
</dbReference>
<dbReference type="GO" id="GO:0016787">
    <property type="term" value="F:hydrolase activity"/>
    <property type="evidence" value="ECO:0007669"/>
    <property type="project" value="UniProtKB-KW"/>
</dbReference>
<dbReference type="InterPro" id="IPR009100">
    <property type="entry name" value="AcylCoA_DH/oxidase_NM_dom_sf"/>
</dbReference>
<dbReference type="Gene3D" id="1.10.540.10">
    <property type="entry name" value="Acyl-CoA dehydrogenase/oxidase, N-terminal domain"/>
    <property type="match status" value="1"/>
</dbReference>
<keyword evidence="1" id="KW-0560">Oxidoreductase</keyword>
<reference evidence="4" key="1">
    <citation type="journal article" date="2019" name="Int. J. Syst. Evol. Microbiol.">
        <title>The Global Catalogue of Microorganisms (GCM) 10K type strain sequencing project: providing services to taxonomists for standard genome sequencing and annotation.</title>
        <authorList>
            <consortium name="The Broad Institute Genomics Platform"/>
            <consortium name="The Broad Institute Genome Sequencing Center for Infectious Disease"/>
            <person name="Wu L."/>
            <person name="Ma J."/>
        </authorList>
    </citation>
    <scope>NUCLEOTIDE SEQUENCE [LARGE SCALE GENOMIC DNA]</scope>
    <source>
        <strain evidence="4">JCM 9918</strain>
    </source>
</reference>
<evidence type="ECO:0000313" key="4">
    <source>
        <dbReference type="Proteomes" id="UP001596112"/>
    </source>
</evidence>
<evidence type="ECO:0000259" key="2">
    <source>
        <dbReference type="Pfam" id="PF08028"/>
    </source>
</evidence>
<accession>A0ABW1BBY6</accession>
<keyword evidence="4" id="KW-1185">Reference proteome</keyword>
<dbReference type="InterPro" id="IPR013107">
    <property type="entry name" value="Acyl-CoA_DH_C"/>
</dbReference>
<dbReference type="PANTHER" id="PTHR48083">
    <property type="entry name" value="MEDIUM-CHAIN SPECIFIC ACYL-COA DEHYDROGENASE, MITOCHONDRIAL-RELATED"/>
    <property type="match status" value="1"/>
</dbReference>
<organism evidence="3 4">
    <name type="scientific">Streptomyces heilongjiangensis</name>
    <dbReference type="NCBI Taxonomy" id="945052"/>
    <lineage>
        <taxon>Bacteria</taxon>
        <taxon>Bacillati</taxon>
        <taxon>Actinomycetota</taxon>
        <taxon>Actinomycetes</taxon>
        <taxon>Kitasatosporales</taxon>
        <taxon>Streptomycetaceae</taxon>
        <taxon>Streptomyces</taxon>
    </lineage>
</organism>
<dbReference type="Proteomes" id="UP001596112">
    <property type="component" value="Unassembled WGS sequence"/>
</dbReference>
<dbReference type="EMBL" id="JBHSNZ010000016">
    <property type="protein sequence ID" value="MFC5810344.1"/>
    <property type="molecule type" value="Genomic_DNA"/>
</dbReference>
<comment type="caution">
    <text evidence="3">The sequence shown here is derived from an EMBL/GenBank/DDBJ whole genome shotgun (WGS) entry which is preliminary data.</text>
</comment>
<gene>
    <name evidence="3" type="ORF">ACFQGO_23075</name>
</gene>
<dbReference type="Gene3D" id="2.40.110.10">
    <property type="entry name" value="Butyryl-CoA Dehydrogenase, subunit A, domain 2"/>
    <property type="match status" value="1"/>
</dbReference>
<dbReference type="InterPro" id="IPR050741">
    <property type="entry name" value="Acyl-CoA_dehydrogenase"/>
</dbReference>
<dbReference type="InterPro" id="IPR036250">
    <property type="entry name" value="AcylCo_DH-like_C"/>
</dbReference>
<dbReference type="SUPFAM" id="SSF47203">
    <property type="entry name" value="Acyl-CoA dehydrogenase C-terminal domain-like"/>
    <property type="match status" value="1"/>
</dbReference>
<protein>
    <submittedName>
        <fullName evidence="3">Hydrolase</fullName>
    </submittedName>
</protein>
<name>A0ABW1BBY6_9ACTN</name>
<dbReference type="PANTHER" id="PTHR48083:SF19">
    <property type="entry name" value="FLAVIN-DEPENDENT MONOOXYGENASE, OXYGENASE SUBUNIT HSAA"/>
    <property type="match status" value="1"/>
</dbReference>
<dbReference type="RefSeq" id="WP_272170374.1">
    <property type="nucleotide sequence ID" value="NZ_JAQOSL010000017.1"/>
</dbReference>
<dbReference type="InterPro" id="IPR046373">
    <property type="entry name" value="Acyl-CoA_Oxase/DH_mid-dom_sf"/>
</dbReference>
<dbReference type="InterPro" id="IPR037069">
    <property type="entry name" value="AcylCoA_DH/ox_N_sf"/>
</dbReference>
<sequence>MTLPDERTVSPLVTAAAAAAPLAARYAREADTERRLSRPVVEALIEAGFTSHFAPREAGSVAGGFADLLAAVAVLGEGCTSAAWCASVTASAGRLTAYLPPAGREAVWEKGPQTVVSAGLIPAGSAERVPGGWLVSGTWPYVSAVDFSDWTLVAARVPGGEDVAPAVRVLAVPSADLAVEDTWRTAGLRGTGSNSAVLDRVLVPEERSVPLEVLLDGTARDSPACCHRVPLKAGNGLTLAAPLLGAARGALTRWRELVDGRLGAAGGGITAAPEAGPFEQQLARAEGEIDAAGLLLERVARSVDAGARSALGSARNGRDCALAADMLAATVDRLLRTAGTRAQAEEEGLLRRWRDVSGGAGHSGLQFATAAGAYARLLGGAPSAA</sequence>
<dbReference type="PIRSF" id="PIRSF016578">
    <property type="entry name" value="HsaA"/>
    <property type="match status" value="1"/>
</dbReference>
<evidence type="ECO:0000313" key="3">
    <source>
        <dbReference type="EMBL" id="MFC5810344.1"/>
    </source>
</evidence>
<proteinExistence type="predicted"/>
<feature type="domain" description="Acyl-CoA dehydrogenase C-terminal" evidence="2">
    <location>
        <begin position="237"/>
        <end position="366"/>
    </location>
</feature>